<name>A0ABQ9M1B9_HEVBR</name>
<dbReference type="Proteomes" id="UP001174677">
    <property type="component" value="Chromosome 9"/>
</dbReference>
<keyword evidence="4" id="KW-1185">Reference proteome</keyword>
<dbReference type="Gene3D" id="3.10.450.50">
    <property type="match status" value="1"/>
</dbReference>
<reference evidence="3" key="1">
    <citation type="journal article" date="2023" name="Plant Biotechnol. J.">
        <title>Chromosome-level wild Hevea brasiliensis genome provides new tools for genomic-assisted breeding and valuable loci to elevate rubber yield.</title>
        <authorList>
            <person name="Cheng H."/>
            <person name="Song X."/>
            <person name="Hu Y."/>
            <person name="Wu T."/>
            <person name="Yang Q."/>
            <person name="An Z."/>
            <person name="Feng S."/>
            <person name="Deng Z."/>
            <person name="Wu W."/>
            <person name="Zeng X."/>
            <person name="Tu M."/>
            <person name="Wang X."/>
            <person name="Huang H."/>
        </authorList>
    </citation>
    <scope>NUCLEOTIDE SEQUENCE</scope>
    <source>
        <strain evidence="3">MT/VB/25A 57/8</strain>
    </source>
</reference>
<dbReference type="InterPro" id="IPR037401">
    <property type="entry name" value="SnoaL-like"/>
</dbReference>
<dbReference type="Pfam" id="PF12680">
    <property type="entry name" value="SnoaL_2"/>
    <property type="match status" value="1"/>
</dbReference>
<evidence type="ECO:0000313" key="3">
    <source>
        <dbReference type="EMBL" id="KAJ9173643.1"/>
    </source>
</evidence>
<comment type="caution">
    <text evidence="3">The sequence shown here is derived from an EMBL/GenBank/DDBJ whole genome shotgun (WGS) entry which is preliminary data.</text>
</comment>
<dbReference type="SUPFAM" id="SSF54427">
    <property type="entry name" value="NTF2-like"/>
    <property type="match status" value="1"/>
</dbReference>
<evidence type="ECO:0000259" key="2">
    <source>
        <dbReference type="Pfam" id="PF12680"/>
    </source>
</evidence>
<sequence>MASAIIFSGQIPRQNFCFKAMAAATPAAMPFKLSSQFAHRNTKMGQQGICLRRQTLSKPFDNWRLNLIMPSAADSDDITFDQLSAALMIRNFYTCINEKRLKELDEYISDDCCFEDCSFVSPIQGKKEVMHFYQQLTTGMGHNVKFSIEHVCEDDNKFTAGVNWHMEWKRRQIPFTRGCSFYECSREGDRLVIKKARVVIESPIKPGGMVLTLLKNVTAIFDDFPKFAEWFLKSPHVIVRFLLKIYSRLLAPIVNPLLRGYVKIWGFVARLFVFALSILLHISKKYFG</sequence>
<protein>
    <recommendedName>
        <fullName evidence="2">SnoaL-like domain-containing protein</fullName>
    </recommendedName>
</protein>
<dbReference type="EMBL" id="JARPOI010000009">
    <property type="protein sequence ID" value="KAJ9173643.1"/>
    <property type="molecule type" value="Genomic_DNA"/>
</dbReference>
<proteinExistence type="predicted"/>
<feature type="domain" description="SnoaL-like" evidence="2">
    <location>
        <begin position="89"/>
        <end position="188"/>
    </location>
</feature>
<keyword evidence="1" id="KW-0472">Membrane</keyword>
<keyword evidence="1" id="KW-0812">Transmembrane</keyword>
<feature type="transmembrane region" description="Helical" evidence="1">
    <location>
        <begin position="264"/>
        <end position="282"/>
    </location>
</feature>
<evidence type="ECO:0000313" key="4">
    <source>
        <dbReference type="Proteomes" id="UP001174677"/>
    </source>
</evidence>
<dbReference type="PANTHER" id="PTHR33698:SF1">
    <property type="entry name" value="NUCLEAR TRANSPORT FACTOR 2 (NTF2) FAMILY PROTEIN"/>
    <property type="match status" value="1"/>
</dbReference>
<gene>
    <name evidence="3" type="ORF">P3X46_016759</name>
</gene>
<dbReference type="InterPro" id="IPR032710">
    <property type="entry name" value="NTF2-like_dom_sf"/>
</dbReference>
<dbReference type="PANTHER" id="PTHR33698">
    <property type="entry name" value="NUCLEAR TRANSPORT FACTOR 2 (NTF2)-LIKE PROTEIN"/>
    <property type="match status" value="1"/>
</dbReference>
<organism evidence="3 4">
    <name type="scientific">Hevea brasiliensis</name>
    <name type="common">Para rubber tree</name>
    <name type="synonym">Siphonia brasiliensis</name>
    <dbReference type="NCBI Taxonomy" id="3981"/>
    <lineage>
        <taxon>Eukaryota</taxon>
        <taxon>Viridiplantae</taxon>
        <taxon>Streptophyta</taxon>
        <taxon>Embryophyta</taxon>
        <taxon>Tracheophyta</taxon>
        <taxon>Spermatophyta</taxon>
        <taxon>Magnoliopsida</taxon>
        <taxon>eudicotyledons</taxon>
        <taxon>Gunneridae</taxon>
        <taxon>Pentapetalae</taxon>
        <taxon>rosids</taxon>
        <taxon>fabids</taxon>
        <taxon>Malpighiales</taxon>
        <taxon>Euphorbiaceae</taxon>
        <taxon>Crotonoideae</taxon>
        <taxon>Micrandreae</taxon>
        <taxon>Hevea</taxon>
    </lineage>
</organism>
<keyword evidence="1" id="KW-1133">Transmembrane helix</keyword>
<evidence type="ECO:0000256" key="1">
    <source>
        <dbReference type="SAM" id="Phobius"/>
    </source>
</evidence>
<accession>A0ABQ9M1B9</accession>